<protein>
    <submittedName>
        <fullName evidence="6">4Fe-4S dicluster domain-containing protein</fullName>
    </submittedName>
</protein>
<keyword evidence="1" id="KW-0004">4Fe-4S</keyword>
<dbReference type="Gene3D" id="3.30.70.20">
    <property type="match status" value="1"/>
</dbReference>
<dbReference type="PROSITE" id="PS00198">
    <property type="entry name" value="4FE4S_FER_1"/>
    <property type="match status" value="2"/>
</dbReference>
<dbReference type="InterPro" id="IPR017896">
    <property type="entry name" value="4Fe4S_Fe-S-bd"/>
</dbReference>
<evidence type="ECO:0000256" key="3">
    <source>
        <dbReference type="ARBA" id="ARBA00023004"/>
    </source>
</evidence>
<sequence length="88" mass="10217">MKYWRTPLDLHTIQVSKGKVVIIEERCKGCQLCIQYCPRDVLEMSKAFNPKGYHYPEVVNESQCVNCHFCEVLCPDFAIFSVEATEKQ</sequence>
<dbReference type="GO" id="GO:0046872">
    <property type="term" value="F:metal ion binding"/>
    <property type="evidence" value="ECO:0007669"/>
    <property type="project" value="UniProtKB-KW"/>
</dbReference>
<evidence type="ECO:0000313" key="7">
    <source>
        <dbReference type="Proteomes" id="UP000285961"/>
    </source>
</evidence>
<evidence type="ECO:0000259" key="5">
    <source>
        <dbReference type="PROSITE" id="PS51379"/>
    </source>
</evidence>
<reference evidence="6 7" key="1">
    <citation type="journal article" date="2017" name="ISME J.">
        <title>Energy and carbon metabolisms in a deep terrestrial subsurface fluid microbial community.</title>
        <authorList>
            <person name="Momper L."/>
            <person name="Jungbluth S.P."/>
            <person name="Lee M.D."/>
            <person name="Amend J.P."/>
        </authorList>
    </citation>
    <scope>NUCLEOTIDE SEQUENCE [LARGE SCALE GENOMIC DNA]</scope>
    <source>
        <strain evidence="6">SURF_17</strain>
    </source>
</reference>
<gene>
    <name evidence="6" type="ORF">C4532_08475</name>
</gene>
<dbReference type="SUPFAM" id="SSF54862">
    <property type="entry name" value="4Fe-4S ferredoxins"/>
    <property type="match status" value="1"/>
</dbReference>
<proteinExistence type="predicted"/>
<keyword evidence="2" id="KW-0479">Metal-binding</keyword>
<organism evidence="6 7">
    <name type="scientific">Candidatus Abyssobacteria bacterium SURF_17</name>
    <dbReference type="NCBI Taxonomy" id="2093361"/>
    <lineage>
        <taxon>Bacteria</taxon>
        <taxon>Pseudomonadati</taxon>
        <taxon>Candidatus Hydrogenedentota</taxon>
        <taxon>Candidatus Abyssobacteria</taxon>
    </lineage>
</organism>
<dbReference type="AlphaFoldDB" id="A0A419EZP1"/>
<dbReference type="InterPro" id="IPR017900">
    <property type="entry name" value="4Fe4S_Fe_S_CS"/>
</dbReference>
<evidence type="ECO:0000256" key="1">
    <source>
        <dbReference type="ARBA" id="ARBA00022485"/>
    </source>
</evidence>
<evidence type="ECO:0000313" key="6">
    <source>
        <dbReference type="EMBL" id="RJP70957.1"/>
    </source>
</evidence>
<evidence type="ECO:0000256" key="2">
    <source>
        <dbReference type="ARBA" id="ARBA00022723"/>
    </source>
</evidence>
<dbReference type="InterPro" id="IPR050572">
    <property type="entry name" value="Fe-S_Ferredoxin"/>
</dbReference>
<accession>A0A419EZP1</accession>
<dbReference type="PANTHER" id="PTHR43687">
    <property type="entry name" value="ADENYLYLSULFATE REDUCTASE, BETA SUBUNIT"/>
    <property type="match status" value="1"/>
</dbReference>
<comment type="caution">
    <text evidence="6">The sequence shown here is derived from an EMBL/GenBank/DDBJ whole genome shotgun (WGS) entry which is preliminary data.</text>
</comment>
<keyword evidence="3" id="KW-0408">Iron</keyword>
<dbReference type="PANTHER" id="PTHR43687:SF4">
    <property type="entry name" value="BLR5484 PROTEIN"/>
    <property type="match status" value="1"/>
</dbReference>
<feature type="domain" description="4Fe-4S ferredoxin-type" evidence="5">
    <location>
        <begin position="55"/>
        <end position="84"/>
    </location>
</feature>
<feature type="domain" description="4Fe-4S ferredoxin-type" evidence="5">
    <location>
        <begin position="18"/>
        <end position="47"/>
    </location>
</feature>
<dbReference type="GO" id="GO:0051539">
    <property type="term" value="F:4 iron, 4 sulfur cluster binding"/>
    <property type="evidence" value="ECO:0007669"/>
    <property type="project" value="UniProtKB-KW"/>
</dbReference>
<name>A0A419EZP1_9BACT</name>
<keyword evidence="4" id="KW-0411">Iron-sulfur</keyword>
<evidence type="ECO:0000256" key="4">
    <source>
        <dbReference type="ARBA" id="ARBA00023014"/>
    </source>
</evidence>
<dbReference type="Pfam" id="PF12838">
    <property type="entry name" value="Fer4_7"/>
    <property type="match status" value="1"/>
</dbReference>
<dbReference type="PROSITE" id="PS51379">
    <property type="entry name" value="4FE4S_FER_2"/>
    <property type="match status" value="2"/>
</dbReference>
<dbReference type="EMBL" id="QZKI01000063">
    <property type="protein sequence ID" value="RJP70957.1"/>
    <property type="molecule type" value="Genomic_DNA"/>
</dbReference>
<dbReference type="Proteomes" id="UP000285961">
    <property type="component" value="Unassembled WGS sequence"/>
</dbReference>